<proteinExistence type="predicted"/>
<feature type="region of interest" description="Disordered" evidence="1">
    <location>
        <begin position="90"/>
        <end position="161"/>
    </location>
</feature>
<evidence type="ECO:0000313" key="2">
    <source>
        <dbReference type="EMBL" id="AUX27606.1"/>
    </source>
</evidence>
<feature type="compositionally biased region" description="Low complexity" evidence="1">
    <location>
        <begin position="270"/>
        <end position="283"/>
    </location>
</feature>
<feature type="region of interest" description="Disordered" evidence="1">
    <location>
        <begin position="201"/>
        <end position="321"/>
    </location>
</feature>
<sequence length="321" mass="32636">MTDPPGWMSVTGGRRPCDELGPIATTPPGGFQRDFMLSKRSCSTQAPSRRPERASATLDATAPPPWRRAALAALALAGPVAGLHAATACAPEPAAPPAPEAAAPPSAPATAAGAQGRAPAEDDAGAQGRAPAEDDAGAAGSTADARPVVSPVLRPAPHEAPQRACSFTLPLCVHAPAGLPGAALLESLAHAEAALRTYDALGLPRPLPDGDRGGSPSYDLYLERDPRRGFLARDPHPRDPRPRDPAPATPAPATPAPATPAPSGSGTTCGRRPSGSTPPARSPSSRRRRAAAARARPTRPMPSPTPPPCASTPGRRRARSP</sequence>
<organism evidence="2 3">
    <name type="scientific">Sorangium cellulosum</name>
    <name type="common">Polyangium cellulosum</name>
    <dbReference type="NCBI Taxonomy" id="56"/>
    <lineage>
        <taxon>Bacteria</taxon>
        <taxon>Pseudomonadati</taxon>
        <taxon>Myxococcota</taxon>
        <taxon>Polyangia</taxon>
        <taxon>Polyangiales</taxon>
        <taxon>Polyangiaceae</taxon>
        <taxon>Sorangium</taxon>
    </lineage>
</organism>
<dbReference type="AlphaFoldDB" id="A0A4P2QDY0"/>
<dbReference type="EMBL" id="CP012670">
    <property type="protein sequence ID" value="AUX27606.1"/>
    <property type="molecule type" value="Genomic_DNA"/>
</dbReference>
<name>A0A4P2QDY0_SORCE</name>
<accession>A0A4P2QDY0</accession>
<feature type="compositionally biased region" description="Low complexity" evidence="1">
    <location>
        <begin position="100"/>
        <end position="118"/>
    </location>
</feature>
<feature type="compositionally biased region" description="Pro residues" evidence="1">
    <location>
        <begin position="245"/>
        <end position="260"/>
    </location>
</feature>
<feature type="compositionally biased region" description="Pro residues" evidence="1">
    <location>
        <begin position="299"/>
        <end position="310"/>
    </location>
</feature>
<evidence type="ECO:0000313" key="3">
    <source>
        <dbReference type="Proteomes" id="UP000295781"/>
    </source>
</evidence>
<feature type="compositionally biased region" description="Basic and acidic residues" evidence="1">
    <location>
        <begin position="221"/>
        <end position="244"/>
    </location>
</feature>
<gene>
    <name evidence="2" type="ORF">SOCEGT47_082020</name>
</gene>
<feature type="region of interest" description="Disordered" evidence="1">
    <location>
        <begin position="1"/>
        <end position="64"/>
    </location>
</feature>
<reference evidence="2 3" key="1">
    <citation type="submission" date="2015-09" db="EMBL/GenBank/DDBJ databases">
        <title>Sorangium comparison.</title>
        <authorList>
            <person name="Zaburannyi N."/>
            <person name="Bunk B."/>
            <person name="Overmann J."/>
            <person name="Mueller R."/>
        </authorList>
    </citation>
    <scope>NUCLEOTIDE SEQUENCE [LARGE SCALE GENOMIC DNA]</scope>
    <source>
        <strain evidence="2 3">So ceGT47</strain>
    </source>
</reference>
<dbReference type="Proteomes" id="UP000295781">
    <property type="component" value="Chromosome"/>
</dbReference>
<evidence type="ECO:0000256" key="1">
    <source>
        <dbReference type="SAM" id="MobiDB-lite"/>
    </source>
</evidence>
<protein>
    <submittedName>
        <fullName evidence="2">Uncharacterized protein</fullName>
    </submittedName>
</protein>